<dbReference type="InParanoid" id="A0A3P7EEU8"/>
<dbReference type="EMBL" id="UYWW01012215">
    <property type="protein sequence ID" value="VDM19723.1"/>
    <property type="molecule type" value="Genomic_DNA"/>
</dbReference>
<organism evidence="1 2">
    <name type="scientific">Wuchereria bancrofti</name>
    <dbReference type="NCBI Taxonomy" id="6293"/>
    <lineage>
        <taxon>Eukaryota</taxon>
        <taxon>Metazoa</taxon>
        <taxon>Ecdysozoa</taxon>
        <taxon>Nematoda</taxon>
        <taxon>Chromadorea</taxon>
        <taxon>Rhabditida</taxon>
        <taxon>Spirurina</taxon>
        <taxon>Spiruromorpha</taxon>
        <taxon>Filarioidea</taxon>
        <taxon>Onchocercidae</taxon>
        <taxon>Wuchereria</taxon>
    </lineage>
</organism>
<accession>A0A3P7EEU8</accession>
<dbReference type="AlphaFoldDB" id="A0A3P7EEU8"/>
<proteinExistence type="predicted"/>
<evidence type="ECO:0000313" key="1">
    <source>
        <dbReference type="EMBL" id="VDM19723.1"/>
    </source>
</evidence>
<protein>
    <submittedName>
        <fullName evidence="1">Uncharacterized protein</fullName>
    </submittedName>
</protein>
<gene>
    <name evidence="1" type="ORF">WBA_LOCUS10767</name>
</gene>
<evidence type="ECO:0000313" key="2">
    <source>
        <dbReference type="Proteomes" id="UP000270924"/>
    </source>
</evidence>
<sequence length="128" mass="14672">MPYSIWPVERLEKQKAWALFYKLIHVTNGDTVPYYMSSMSRMSDLAKRSPSGIETVWFPVQYILLQNEISGGKMSAASAFPSYQLKMQNIAELKPCLSFDTTPWFYVMISAFSKSFSTTLIENLFNAD</sequence>
<reference evidence="1 2" key="1">
    <citation type="submission" date="2018-11" db="EMBL/GenBank/DDBJ databases">
        <authorList>
            <consortium name="Pathogen Informatics"/>
        </authorList>
    </citation>
    <scope>NUCLEOTIDE SEQUENCE [LARGE SCALE GENOMIC DNA]</scope>
</reference>
<dbReference type="Proteomes" id="UP000270924">
    <property type="component" value="Unassembled WGS sequence"/>
</dbReference>
<name>A0A3P7EEU8_WUCBA</name>
<keyword evidence="2" id="KW-1185">Reference proteome</keyword>